<comment type="caution">
    <text evidence="4">The sequence shown here is derived from an EMBL/GenBank/DDBJ whole genome shotgun (WGS) entry which is preliminary data.</text>
</comment>
<dbReference type="InterPro" id="IPR020568">
    <property type="entry name" value="Ribosomal_Su5_D2-typ_SF"/>
</dbReference>
<dbReference type="AlphaFoldDB" id="A0A225N187"/>
<keyword evidence="5" id="KW-1185">Reference proteome</keyword>
<dbReference type="Proteomes" id="UP000214603">
    <property type="component" value="Unassembled WGS sequence"/>
</dbReference>
<evidence type="ECO:0000256" key="1">
    <source>
        <dbReference type="ARBA" id="ARBA00007665"/>
    </source>
</evidence>
<dbReference type="Pfam" id="PF01205">
    <property type="entry name" value="Impact_N"/>
    <property type="match status" value="1"/>
</dbReference>
<dbReference type="RefSeq" id="WP_088601771.1">
    <property type="nucleotide sequence ID" value="NZ_NJIH01000002.1"/>
</dbReference>
<dbReference type="InterPro" id="IPR001498">
    <property type="entry name" value="Impact_N"/>
</dbReference>
<dbReference type="PANTHER" id="PTHR16301:SF20">
    <property type="entry name" value="IMPACT FAMILY MEMBER YIGZ"/>
    <property type="match status" value="1"/>
</dbReference>
<dbReference type="GO" id="GO:0032561">
    <property type="term" value="F:guanyl ribonucleotide binding"/>
    <property type="evidence" value="ECO:0007669"/>
    <property type="project" value="UniProtKB-ARBA"/>
</dbReference>
<evidence type="ECO:0000313" key="4">
    <source>
        <dbReference type="EMBL" id="OWT65621.1"/>
    </source>
</evidence>
<dbReference type="OrthoDB" id="9813771at2"/>
<dbReference type="Gene3D" id="3.30.70.240">
    <property type="match status" value="1"/>
</dbReference>
<dbReference type="GO" id="GO:0006446">
    <property type="term" value="P:regulation of translational initiation"/>
    <property type="evidence" value="ECO:0007669"/>
    <property type="project" value="TreeGrafter"/>
</dbReference>
<protein>
    <submittedName>
        <fullName evidence="4">Thymidylate synthase</fullName>
    </submittedName>
</protein>
<dbReference type="GO" id="GO:0017111">
    <property type="term" value="F:ribonucleoside triphosphate phosphatase activity"/>
    <property type="evidence" value="ECO:0007669"/>
    <property type="project" value="UniProtKB-ARBA"/>
</dbReference>
<evidence type="ECO:0000259" key="2">
    <source>
        <dbReference type="Pfam" id="PF01205"/>
    </source>
</evidence>
<proteinExistence type="inferred from homology"/>
<feature type="domain" description="UPF0029" evidence="3">
    <location>
        <begin position="133"/>
        <end position="189"/>
    </location>
</feature>
<dbReference type="EMBL" id="NJIH01000002">
    <property type="protein sequence ID" value="OWT65621.1"/>
    <property type="molecule type" value="Genomic_DNA"/>
</dbReference>
<evidence type="ECO:0000313" key="5">
    <source>
        <dbReference type="Proteomes" id="UP000214603"/>
    </source>
</evidence>
<feature type="domain" description="Impact N-terminal" evidence="2">
    <location>
        <begin position="17"/>
        <end position="117"/>
    </location>
</feature>
<dbReference type="InterPro" id="IPR023582">
    <property type="entry name" value="Impact"/>
</dbReference>
<name>A0A225N187_9BURK</name>
<accession>A0A225N187</accession>
<evidence type="ECO:0000259" key="3">
    <source>
        <dbReference type="Pfam" id="PF09186"/>
    </source>
</evidence>
<dbReference type="GO" id="GO:0005737">
    <property type="term" value="C:cytoplasm"/>
    <property type="evidence" value="ECO:0007669"/>
    <property type="project" value="TreeGrafter"/>
</dbReference>
<dbReference type="SUPFAM" id="SSF54211">
    <property type="entry name" value="Ribosomal protein S5 domain 2-like"/>
    <property type="match status" value="1"/>
</dbReference>
<dbReference type="PANTHER" id="PTHR16301">
    <property type="entry name" value="IMPACT-RELATED"/>
    <property type="match status" value="1"/>
</dbReference>
<gene>
    <name evidence="4" type="ORF">CEY11_02435</name>
</gene>
<dbReference type="InterPro" id="IPR035647">
    <property type="entry name" value="EFG_III/V"/>
</dbReference>
<organism evidence="4 5">
    <name type="scientific">Candidimonas nitroreducens</name>
    <dbReference type="NCBI Taxonomy" id="683354"/>
    <lineage>
        <taxon>Bacteria</taxon>
        <taxon>Pseudomonadati</taxon>
        <taxon>Pseudomonadota</taxon>
        <taxon>Betaproteobacteria</taxon>
        <taxon>Burkholderiales</taxon>
        <taxon>Alcaligenaceae</taxon>
        <taxon>Candidimonas</taxon>
    </lineage>
</organism>
<dbReference type="Pfam" id="PF09186">
    <property type="entry name" value="DUF1949"/>
    <property type="match status" value="1"/>
</dbReference>
<sequence>MKRYTLAAEAVNEQEIRKSRFRAYAAPAETPAEALQFIQARAQAAATHNCWAYRVGPVYRSSDDGEPGGTAGRPILQAIDAQQCDRVAVLVARWFGGIKLGTGGLVRAYGGTAAECLRLADRLEIIQLAHIECHCPFAEMAALRPRLAQFGARIEAEEFDTQGVRWKLEIPASAVATLRAQHADLTRGQGLWKELEVQ</sequence>
<dbReference type="SUPFAM" id="SSF54980">
    <property type="entry name" value="EF-G C-terminal domain-like"/>
    <property type="match status" value="1"/>
</dbReference>
<comment type="similarity">
    <text evidence="1">Belongs to the IMPACT family.</text>
</comment>
<reference evidence="5" key="1">
    <citation type="submission" date="2017-06" db="EMBL/GenBank/DDBJ databases">
        <title>Herbaspirillum phytohormonus sp. nov., isolated from the root nodule of Robinia pseudoacacia in lead-zinc mine.</title>
        <authorList>
            <person name="Fan M."/>
            <person name="Lin Y."/>
        </authorList>
    </citation>
    <scope>NUCLEOTIDE SEQUENCE [LARGE SCALE GENOMIC DNA]</scope>
    <source>
        <strain evidence="5">SC-089</strain>
    </source>
</reference>
<dbReference type="InterPro" id="IPR036956">
    <property type="entry name" value="Impact_N_sf"/>
</dbReference>
<dbReference type="Gene3D" id="3.30.230.30">
    <property type="entry name" value="Impact, N-terminal domain"/>
    <property type="match status" value="1"/>
</dbReference>
<dbReference type="InterPro" id="IPR015269">
    <property type="entry name" value="UPF0029_Impact_C"/>
</dbReference>